<comment type="similarity">
    <text evidence="2 10 11 12">Belongs to the NDK family.</text>
</comment>
<keyword evidence="10" id="KW-0460">Magnesium</keyword>
<evidence type="ECO:0000313" key="16">
    <source>
        <dbReference type="Proteomes" id="UP000006346"/>
    </source>
</evidence>
<feature type="binding site" evidence="10 11">
    <location>
        <position position="91"/>
    </location>
    <ligand>
        <name>ATP</name>
        <dbReference type="ChEBI" id="CHEBI:30616"/>
    </ligand>
</feature>
<evidence type="ECO:0000313" key="15">
    <source>
        <dbReference type="EMBL" id="AET65835.1"/>
    </source>
</evidence>
<dbReference type="eggNOG" id="COG0105">
    <property type="taxonomic scope" value="Bacteria"/>
</dbReference>
<dbReference type="EC" id="2.7.4.6" evidence="10 13"/>
<dbReference type="GO" id="GO:0005524">
    <property type="term" value="F:ATP binding"/>
    <property type="evidence" value="ECO:0007669"/>
    <property type="project" value="UniProtKB-UniRule"/>
</dbReference>
<evidence type="ECO:0000256" key="8">
    <source>
        <dbReference type="ARBA" id="ARBA00024802"/>
    </source>
</evidence>
<evidence type="ECO:0000256" key="13">
    <source>
        <dbReference type="RuleBase" id="RU004013"/>
    </source>
</evidence>
<evidence type="ECO:0000256" key="10">
    <source>
        <dbReference type="HAMAP-Rule" id="MF_00451"/>
    </source>
</evidence>
<comment type="catalytic activity">
    <reaction evidence="9">
        <text>dZDP + ATP = dZTP + ADP</text>
        <dbReference type="Rhea" id="RHEA:67644"/>
        <dbReference type="ChEBI" id="CHEBI:30616"/>
        <dbReference type="ChEBI" id="CHEBI:172929"/>
        <dbReference type="ChEBI" id="CHEBI:172931"/>
        <dbReference type="ChEBI" id="CHEBI:456216"/>
    </reaction>
</comment>
<dbReference type="Gene3D" id="3.30.70.141">
    <property type="entry name" value="Nucleoside diphosphate kinase-like domain"/>
    <property type="match status" value="1"/>
</dbReference>
<dbReference type="GO" id="GO:0006183">
    <property type="term" value="P:GTP biosynthetic process"/>
    <property type="evidence" value="ECO:0007669"/>
    <property type="project" value="UniProtKB-UniRule"/>
</dbReference>
<sequence>MERTFIMLKPDAVQRGLVGEVINRFEKKGLKLVGMKLIQVDRALAEEHYAEHRGKGFFEPTVSYIMSSPVVAMVWEGKNGVALARELMGATNPANANPGSIRGMYGMDISRNVIHGSDSVASAEREIALYFRPEELADYVKAGEEWLSE</sequence>
<dbReference type="InterPro" id="IPR036850">
    <property type="entry name" value="NDK-like_dom_sf"/>
</dbReference>
<dbReference type="OrthoDB" id="9801161at2"/>
<dbReference type="PANTHER" id="PTHR11349">
    <property type="entry name" value="NUCLEOSIDE DIPHOSPHATE KINASE"/>
    <property type="match status" value="1"/>
</dbReference>
<evidence type="ECO:0000256" key="4">
    <source>
        <dbReference type="ARBA" id="ARBA00022741"/>
    </source>
</evidence>
<feature type="binding site" evidence="10 11">
    <location>
        <position position="9"/>
    </location>
    <ligand>
        <name>ATP</name>
        <dbReference type="ChEBI" id="CHEBI:30616"/>
    </ligand>
</feature>
<name>G7W7G4_DESOD</name>
<comment type="catalytic activity">
    <reaction evidence="10 13">
        <text>a 2'-deoxyribonucleoside 5'-diphosphate + ATP = a 2'-deoxyribonucleoside 5'-triphosphate + ADP</text>
        <dbReference type="Rhea" id="RHEA:44640"/>
        <dbReference type="ChEBI" id="CHEBI:30616"/>
        <dbReference type="ChEBI" id="CHEBI:61560"/>
        <dbReference type="ChEBI" id="CHEBI:73316"/>
        <dbReference type="ChEBI" id="CHEBI:456216"/>
        <dbReference type="EC" id="2.7.4.6"/>
    </reaction>
</comment>
<dbReference type="EMBL" id="CP003108">
    <property type="protein sequence ID" value="AET65835.1"/>
    <property type="molecule type" value="Genomic_DNA"/>
</dbReference>
<gene>
    <name evidence="10" type="primary">ndk</name>
    <name evidence="15" type="ordered locus">Desor_0077</name>
</gene>
<keyword evidence="10" id="KW-0479">Metal-binding</keyword>
<dbReference type="SUPFAM" id="SSF54919">
    <property type="entry name" value="Nucleoside diphosphate kinase, NDK"/>
    <property type="match status" value="1"/>
</dbReference>
<feature type="active site" description="Pros-phosphohistidine intermediate" evidence="10 11">
    <location>
        <position position="115"/>
    </location>
</feature>
<evidence type="ECO:0000259" key="14">
    <source>
        <dbReference type="SMART" id="SM00562"/>
    </source>
</evidence>
<dbReference type="HOGENOM" id="CLU_060216_6_3_9"/>
<dbReference type="GO" id="GO:0046872">
    <property type="term" value="F:metal ion binding"/>
    <property type="evidence" value="ECO:0007669"/>
    <property type="project" value="UniProtKB-KW"/>
</dbReference>
<dbReference type="PROSITE" id="PS51374">
    <property type="entry name" value="NDPK_LIKE"/>
    <property type="match status" value="1"/>
</dbReference>
<comment type="function">
    <text evidence="10">Major role in the synthesis of nucleoside triphosphates other than ATP. The ATP gamma phosphate is transferred to the NDP beta phosphate via a ping-pong mechanism, using a phosphorylated active-site intermediate.</text>
</comment>
<reference evidence="16" key="1">
    <citation type="submission" date="2011-11" db="EMBL/GenBank/DDBJ databases">
        <title>Complete sequence of Desulfosporosinus orientis DSM 765.</title>
        <authorList>
            <person name="Lucas S."/>
            <person name="Han J."/>
            <person name="Lapidus A."/>
            <person name="Cheng J.-F."/>
            <person name="Goodwin L."/>
            <person name="Pitluck S."/>
            <person name="Peters L."/>
            <person name="Ovchinnikova G."/>
            <person name="Teshima H."/>
            <person name="Detter J.C."/>
            <person name="Han C."/>
            <person name="Tapia R."/>
            <person name="Land M."/>
            <person name="Hauser L."/>
            <person name="Kyrpides N."/>
            <person name="Ivanova N."/>
            <person name="Pagani I."/>
            <person name="Pester M."/>
            <person name="Spring S."/>
            <person name="Ollivier B."/>
            <person name="Rattei T."/>
            <person name="Klenk H.-P."/>
            <person name="Wagner M."/>
            <person name="Loy A."/>
            <person name="Woyke T."/>
        </authorList>
    </citation>
    <scope>NUCLEOTIDE SEQUENCE [LARGE SCALE GENOMIC DNA]</scope>
    <source>
        <strain evidence="16">ATCC 19365 / DSM 765 / NCIMB 8382 / VKM B-1628</strain>
    </source>
</reference>
<reference evidence="15 16" key="2">
    <citation type="journal article" date="2012" name="J. Bacteriol.">
        <title>Complete genome sequences of Desulfosporosinus orientis DSM765T, Desulfosporosinus youngiae DSM17734T, Desulfosporosinus meridiei DSM13257T, and Desulfosporosinus acidiphilus DSM22704T.</title>
        <authorList>
            <person name="Pester M."/>
            <person name="Brambilla E."/>
            <person name="Alazard D."/>
            <person name="Rattei T."/>
            <person name="Weinmaier T."/>
            <person name="Han J."/>
            <person name="Lucas S."/>
            <person name="Lapidus A."/>
            <person name="Cheng J.F."/>
            <person name="Goodwin L."/>
            <person name="Pitluck S."/>
            <person name="Peters L."/>
            <person name="Ovchinnikova G."/>
            <person name="Teshima H."/>
            <person name="Detter J.C."/>
            <person name="Han C.S."/>
            <person name="Tapia R."/>
            <person name="Land M.L."/>
            <person name="Hauser L."/>
            <person name="Kyrpides N.C."/>
            <person name="Ivanova N.N."/>
            <person name="Pagani I."/>
            <person name="Huntmann M."/>
            <person name="Wei C.L."/>
            <person name="Davenport K.W."/>
            <person name="Daligault H."/>
            <person name="Chain P.S."/>
            <person name="Chen A."/>
            <person name="Mavromatis K."/>
            <person name="Markowitz V."/>
            <person name="Szeto E."/>
            <person name="Mikhailova N."/>
            <person name="Pati A."/>
            <person name="Wagner M."/>
            <person name="Woyke T."/>
            <person name="Ollivier B."/>
            <person name="Klenk H.P."/>
            <person name="Spring S."/>
            <person name="Loy A."/>
        </authorList>
    </citation>
    <scope>NUCLEOTIDE SEQUENCE [LARGE SCALE GENOMIC DNA]</scope>
    <source>
        <strain evidence="16">ATCC 19365 / DSM 765 / NCIMB 8382 / VKM B-1628</strain>
    </source>
</reference>
<dbReference type="GO" id="GO:0005737">
    <property type="term" value="C:cytoplasm"/>
    <property type="evidence" value="ECO:0007669"/>
    <property type="project" value="UniProtKB-SubCell"/>
</dbReference>
<dbReference type="HAMAP" id="MF_00451">
    <property type="entry name" value="NDP_kinase"/>
    <property type="match status" value="1"/>
</dbReference>
<keyword evidence="5 10" id="KW-0418">Kinase</keyword>
<feature type="binding site" evidence="10 11">
    <location>
        <position position="57"/>
    </location>
    <ligand>
        <name>ATP</name>
        <dbReference type="ChEBI" id="CHEBI:30616"/>
    </ligand>
</feature>
<evidence type="ECO:0000256" key="12">
    <source>
        <dbReference type="RuleBase" id="RU004011"/>
    </source>
</evidence>
<feature type="binding site" evidence="10 11">
    <location>
        <position position="112"/>
    </location>
    <ligand>
        <name>ATP</name>
        <dbReference type="ChEBI" id="CHEBI:30616"/>
    </ligand>
</feature>
<dbReference type="InterPro" id="IPR034907">
    <property type="entry name" value="NDK-like_dom"/>
</dbReference>
<dbReference type="CDD" id="cd04413">
    <property type="entry name" value="NDPk_I"/>
    <property type="match status" value="1"/>
</dbReference>
<dbReference type="FunFam" id="3.30.70.141:FF:000002">
    <property type="entry name" value="Nucleoside diphosphate kinase"/>
    <property type="match status" value="1"/>
</dbReference>
<evidence type="ECO:0000256" key="2">
    <source>
        <dbReference type="ARBA" id="ARBA00008142"/>
    </source>
</evidence>
<dbReference type="Pfam" id="PF00334">
    <property type="entry name" value="NDK"/>
    <property type="match status" value="1"/>
</dbReference>
<evidence type="ECO:0000256" key="9">
    <source>
        <dbReference type="ARBA" id="ARBA00047945"/>
    </source>
</evidence>
<keyword evidence="7 10" id="KW-0546">Nucleotide metabolism</keyword>
<dbReference type="GO" id="GO:0004550">
    <property type="term" value="F:nucleoside diphosphate kinase activity"/>
    <property type="evidence" value="ECO:0007669"/>
    <property type="project" value="UniProtKB-UniRule"/>
</dbReference>
<keyword evidence="4 10" id="KW-0547">Nucleotide-binding</keyword>
<evidence type="ECO:0000256" key="7">
    <source>
        <dbReference type="ARBA" id="ARBA00023080"/>
    </source>
</evidence>
<keyword evidence="3 10" id="KW-0808">Transferase</keyword>
<feature type="binding site" evidence="10 11">
    <location>
        <position position="102"/>
    </location>
    <ligand>
        <name>ATP</name>
        <dbReference type="ChEBI" id="CHEBI:30616"/>
    </ligand>
</feature>
<evidence type="ECO:0000256" key="11">
    <source>
        <dbReference type="PROSITE-ProRule" id="PRU00706"/>
    </source>
</evidence>
<dbReference type="NCBIfam" id="NF001908">
    <property type="entry name" value="PRK00668.1"/>
    <property type="match status" value="1"/>
</dbReference>
<evidence type="ECO:0000256" key="5">
    <source>
        <dbReference type="ARBA" id="ARBA00022777"/>
    </source>
</evidence>
<evidence type="ECO:0000256" key="6">
    <source>
        <dbReference type="ARBA" id="ARBA00022840"/>
    </source>
</evidence>
<comment type="subunit">
    <text evidence="10">Homotetramer.</text>
</comment>
<accession>G7W7G4</accession>
<comment type="function">
    <text evidence="8">(Microbial infection) Catalyzes the phosphorylation of dZDP to dZTP, when the bacterium is infected by a phage that produces the substrate for the synthesis of dZTP (2- amino-2'-deoxyadenosine 5'-triphosphate), which is then used by the phage as a DNA polymerase substrate.</text>
</comment>
<comment type="cofactor">
    <cofactor evidence="1 10">
        <name>Mg(2+)</name>
        <dbReference type="ChEBI" id="CHEBI:18420"/>
    </cofactor>
</comment>
<dbReference type="SMART" id="SM00562">
    <property type="entry name" value="NDK"/>
    <property type="match status" value="1"/>
</dbReference>
<feature type="binding site" evidence="10 11">
    <location>
        <position position="85"/>
    </location>
    <ligand>
        <name>ATP</name>
        <dbReference type="ChEBI" id="CHEBI:30616"/>
    </ligand>
</feature>
<dbReference type="PRINTS" id="PR01243">
    <property type="entry name" value="NUCDPKINASE"/>
</dbReference>
<protein>
    <recommendedName>
        <fullName evidence="10 13">Nucleoside diphosphate kinase</fullName>
        <shortName evidence="10">NDK</shortName>
        <shortName evidence="10">NDP kinase</shortName>
        <ecNumber evidence="10 13">2.7.4.6</ecNumber>
    </recommendedName>
    <alternativeName>
        <fullName evidence="10">Nucleoside-2-P kinase</fullName>
    </alternativeName>
</protein>
<keyword evidence="6 10" id="KW-0067">ATP-binding</keyword>
<evidence type="ECO:0000256" key="3">
    <source>
        <dbReference type="ARBA" id="ARBA00022679"/>
    </source>
</evidence>
<feature type="domain" description="Nucleoside diphosphate kinase-like" evidence="14">
    <location>
        <begin position="1"/>
        <end position="138"/>
    </location>
</feature>
<dbReference type="GO" id="GO:0006228">
    <property type="term" value="P:UTP biosynthetic process"/>
    <property type="evidence" value="ECO:0007669"/>
    <property type="project" value="UniProtKB-UniRule"/>
</dbReference>
<dbReference type="PATRIC" id="fig|768706.3.peg.72"/>
<comment type="subcellular location">
    <subcellularLocation>
        <location evidence="10">Cytoplasm</location>
    </subcellularLocation>
</comment>
<dbReference type="GO" id="GO:0006241">
    <property type="term" value="P:CTP biosynthetic process"/>
    <property type="evidence" value="ECO:0007669"/>
    <property type="project" value="UniProtKB-UniRule"/>
</dbReference>
<dbReference type="AlphaFoldDB" id="G7W7G4"/>
<dbReference type="InterPro" id="IPR001564">
    <property type="entry name" value="Nucleoside_diP_kinase"/>
</dbReference>
<proteinExistence type="inferred from homology"/>
<dbReference type="RefSeq" id="WP_014182664.1">
    <property type="nucleotide sequence ID" value="NC_016584.1"/>
</dbReference>
<dbReference type="InterPro" id="IPR023005">
    <property type="entry name" value="Nucleoside_diP_kinase_AS"/>
</dbReference>
<dbReference type="PROSITE" id="PS00469">
    <property type="entry name" value="NDPK"/>
    <property type="match status" value="1"/>
</dbReference>
<keyword evidence="10" id="KW-0963">Cytoplasm</keyword>
<dbReference type="Proteomes" id="UP000006346">
    <property type="component" value="Chromosome"/>
</dbReference>
<organism evidence="15 16">
    <name type="scientific">Desulfosporosinus orientis (strain ATCC 19365 / DSM 765 / NCIMB 8382 / VKM B-1628 / Singapore I)</name>
    <name type="common">Desulfotomaculum orientis</name>
    <dbReference type="NCBI Taxonomy" id="768706"/>
    <lineage>
        <taxon>Bacteria</taxon>
        <taxon>Bacillati</taxon>
        <taxon>Bacillota</taxon>
        <taxon>Clostridia</taxon>
        <taxon>Eubacteriales</taxon>
        <taxon>Desulfitobacteriaceae</taxon>
        <taxon>Desulfosporosinus</taxon>
    </lineage>
</organism>
<keyword evidence="16" id="KW-1185">Reference proteome</keyword>
<evidence type="ECO:0000256" key="1">
    <source>
        <dbReference type="ARBA" id="ARBA00001946"/>
    </source>
</evidence>
<dbReference type="KEGG" id="dor:Desor_0077"/>
<keyword evidence="10" id="KW-0597">Phosphoprotein</keyword>
<dbReference type="STRING" id="768706.Desor_0077"/>
<comment type="catalytic activity">
    <reaction evidence="10">
        <text>a ribonucleoside 5'-diphosphate + ATP = a ribonucleoside 5'-triphosphate + ADP</text>
        <dbReference type="Rhea" id="RHEA:18113"/>
        <dbReference type="ChEBI" id="CHEBI:30616"/>
        <dbReference type="ChEBI" id="CHEBI:57930"/>
        <dbReference type="ChEBI" id="CHEBI:61557"/>
        <dbReference type="ChEBI" id="CHEBI:456216"/>
        <dbReference type="EC" id="2.7.4.6"/>
    </reaction>
</comment>